<feature type="binding site" evidence="6">
    <location>
        <position position="140"/>
    </location>
    <ligand>
        <name>S-adenosyl-L-methionine</name>
        <dbReference type="ChEBI" id="CHEBI:59789"/>
    </ligand>
</feature>
<evidence type="ECO:0000313" key="7">
    <source>
        <dbReference type="EMBL" id="MVZ98387.1"/>
    </source>
</evidence>
<proteinExistence type="inferred from homology"/>
<evidence type="ECO:0000256" key="3">
    <source>
        <dbReference type="ARBA" id="ARBA00022603"/>
    </source>
</evidence>
<evidence type="ECO:0000313" key="8">
    <source>
        <dbReference type="Proteomes" id="UP000471147"/>
    </source>
</evidence>
<dbReference type="PANTHER" id="PTHR31760:SF0">
    <property type="entry name" value="S-ADENOSYL-L-METHIONINE-DEPENDENT METHYLTRANSFERASES SUPERFAMILY PROTEIN"/>
    <property type="match status" value="1"/>
</dbReference>
<evidence type="ECO:0000256" key="1">
    <source>
        <dbReference type="ARBA" id="ARBA00022490"/>
    </source>
</evidence>
<dbReference type="PANTHER" id="PTHR31760">
    <property type="entry name" value="S-ADENOSYL-L-METHIONINE-DEPENDENT METHYLTRANSFERASES SUPERFAMILY PROTEIN"/>
    <property type="match status" value="1"/>
</dbReference>
<dbReference type="RefSeq" id="WP_160354300.1">
    <property type="nucleotide sequence ID" value="NZ_SDWJ01000002.1"/>
</dbReference>
<dbReference type="GO" id="GO:0005829">
    <property type="term" value="C:cytosol"/>
    <property type="evidence" value="ECO:0007669"/>
    <property type="project" value="TreeGrafter"/>
</dbReference>
<dbReference type="SUPFAM" id="SSF53335">
    <property type="entry name" value="S-adenosyl-L-methionine-dependent methyltransferases"/>
    <property type="match status" value="1"/>
</dbReference>
<keyword evidence="5 6" id="KW-0949">S-adenosyl-L-methionine</keyword>
<keyword evidence="2 6" id="KW-0698">rRNA processing</keyword>
<keyword evidence="8" id="KW-1185">Reference proteome</keyword>
<keyword evidence="1 6" id="KW-0963">Cytoplasm</keyword>
<name>A0A6I4LXU9_9SPHN</name>
<dbReference type="EMBL" id="SDWJ01000002">
    <property type="protein sequence ID" value="MVZ98387.1"/>
    <property type="molecule type" value="Genomic_DNA"/>
</dbReference>
<dbReference type="EC" id="2.1.1.170" evidence="6"/>
<dbReference type="GO" id="GO:0070043">
    <property type="term" value="F:rRNA (guanine-N7-)-methyltransferase activity"/>
    <property type="evidence" value="ECO:0007669"/>
    <property type="project" value="UniProtKB-UniRule"/>
</dbReference>
<accession>A0A6I4LXU9</accession>
<dbReference type="AlphaFoldDB" id="A0A6I4LXU9"/>
<comment type="caution">
    <text evidence="6">Lacks conserved residue(s) required for the propagation of feature annotation.</text>
</comment>
<comment type="similarity">
    <text evidence="6">Belongs to the methyltransferase superfamily. RNA methyltransferase RsmG family.</text>
</comment>
<evidence type="ECO:0000256" key="4">
    <source>
        <dbReference type="ARBA" id="ARBA00022679"/>
    </source>
</evidence>
<protein>
    <recommendedName>
        <fullName evidence="6">Ribosomal RNA small subunit methyltransferase G</fullName>
        <ecNumber evidence="6">2.1.1.170</ecNumber>
    </recommendedName>
    <alternativeName>
        <fullName evidence="6">16S rRNA 7-methylguanosine methyltransferase</fullName>
        <shortName evidence="6">16S rRNA m7G methyltransferase</shortName>
    </alternativeName>
</protein>
<comment type="subcellular location">
    <subcellularLocation>
        <location evidence="6">Cytoplasm</location>
    </subcellularLocation>
</comment>
<gene>
    <name evidence="6 7" type="primary">rsmG</name>
    <name evidence="7" type="ORF">EUU23_11855</name>
</gene>
<keyword evidence="3 6" id="KW-0489">Methyltransferase</keyword>
<evidence type="ECO:0000256" key="5">
    <source>
        <dbReference type="ARBA" id="ARBA00022691"/>
    </source>
</evidence>
<reference evidence="7 8" key="1">
    <citation type="submission" date="2019-01" db="EMBL/GenBank/DDBJ databases">
        <title>Sphingorhabdus lacus sp.nov., isolated from an oligotrophic freshwater lake.</title>
        <authorList>
            <person name="Park M."/>
        </authorList>
    </citation>
    <scope>NUCLEOTIDE SEQUENCE [LARGE SCALE GENOMIC DNA]</scope>
    <source>
        <strain evidence="7 8">IMCC26285</strain>
    </source>
</reference>
<dbReference type="InterPro" id="IPR003682">
    <property type="entry name" value="rRNA_ssu_MeTfrase_G"/>
</dbReference>
<comment type="caution">
    <text evidence="7">The sequence shown here is derived from an EMBL/GenBank/DDBJ whole genome shotgun (WGS) entry which is preliminary data.</text>
</comment>
<feature type="binding site" evidence="6">
    <location>
        <position position="80"/>
    </location>
    <ligand>
        <name>S-adenosyl-L-methionine</name>
        <dbReference type="ChEBI" id="CHEBI:59789"/>
    </ligand>
</feature>
<dbReference type="NCBIfam" id="TIGR00138">
    <property type="entry name" value="rsmG_gidB"/>
    <property type="match status" value="1"/>
</dbReference>
<dbReference type="Pfam" id="PF02527">
    <property type="entry name" value="GidB"/>
    <property type="match status" value="1"/>
</dbReference>
<dbReference type="InterPro" id="IPR029063">
    <property type="entry name" value="SAM-dependent_MTases_sf"/>
</dbReference>
<dbReference type="Proteomes" id="UP000471147">
    <property type="component" value="Unassembled WGS sequence"/>
</dbReference>
<comment type="function">
    <text evidence="6">Specifically methylates the N7 position of guanine in position 527 of 16S rRNA.</text>
</comment>
<evidence type="ECO:0000256" key="2">
    <source>
        <dbReference type="ARBA" id="ARBA00022552"/>
    </source>
</evidence>
<comment type="catalytic activity">
    <reaction evidence="6">
        <text>guanosine(527) in 16S rRNA + S-adenosyl-L-methionine = N(7)-methylguanosine(527) in 16S rRNA + S-adenosyl-L-homocysteine</text>
        <dbReference type="Rhea" id="RHEA:42732"/>
        <dbReference type="Rhea" id="RHEA-COMP:10209"/>
        <dbReference type="Rhea" id="RHEA-COMP:10210"/>
        <dbReference type="ChEBI" id="CHEBI:57856"/>
        <dbReference type="ChEBI" id="CHEBI:59789"/>
        <dbReference type="ChEBI" id="CHEBI:74269"/>
        <dbReference type="ChEBI" id="CHEBI:74480"/>
        <dbReference type="EC" id="2.1.1.170"/>
    </reaction>
</comment>
<dbReference type="HAMAP" id="MF_00074">
    <property type="entry name" value="16SrRNA_methyltr_G"/>
    <property type="match status" value="1"/>
</dbReference>
<dbReference type="Gene3D" id="3.40.50.150">
    <property type="entry name" value="Vaccinia Virus protein VP39"/>
    <property type="match status" value="1"/>
</dbReference>
<sequence>MIEAEARHWLEEHFTVSRETEEKLEAFIAFLKREAESQNLISASTLDHIWDRHIVDSAQLLRFCPDGPLTWIDLGSGAGFPGLVVALLSPHRVTLVESRGRRIEYLQRAIALLDLELQVTVAGMPLERFETASYSVISARAFAPLDKLFDLAERFSTNKTLWLLPKGRNAAKEWEGVQSVWKGEFRIESSVTDAEAGILVGHLTGKGEKHTAAAVMRHQIR</sequence>
<keyword evidence="4 6" id="KW-0808">Transferase</keyword>
<dbReference type="OrthoDB" id="9808773at2"/>
<feature type="binding site" evidence="6">
    <location>
        <position position="75"/>
    </location>
    <ligand>
        <name>S-adenosyl-L-methionine</name>
        <dbReference type="ChEBI" id="CHEBI:59789"/>
    </ligand>
</feature>
<evidence type="ECO:0000256" key="6">
    <source>
        <dbReference type="HAMAP-Rule" id="MF_00074"/>
    </source>
</evidence>
<feature type="binding site" evidence="6">
    <location>
        <begin position="126"/>
        <end position="127"/>
    </location>
    <ligand>
        <name>S-adenosyl-L-methionine</name>
        <dbReference type="ChEBI" id="CHEBI:59789"/>
    </ligand>
</feature>
<organism evidence="7 8">
    <name type="scientific">Sphingorhabdus profundilacus</name>
    <dbReference type="NCBI Taxonomy" id="2509718"/>
    <lineage>
        <taxon>Bacteria</taxon>
        <taxon>Pseudomonadati</taxon>
        <taxon>Pseudomonadota</taxon>
        <taxon>Alphaproteobacteria</taxon>
        <taxon>Sphingomonadales</taxon>
        <taxon>Sphingomonadaceae</taxon>
        <taxon>Sphingorhabdus</taxon>
    </lineage>
</organism>